<name>A0ABS9WA72_9PROT</name>
<dbReference type="InterPro" id="IPR041289">
    <property type="entry name" value="Bact_RF_family3"/>
</dbReference>
<sequence length="367" mass="40090">MQMLDTDTLKFLLKPRQVAVSIYLSLRPEERDLRLQSAELRNAVDEVGQRLEANGVDPHLCETIISATRQHISGLDLSAHRDPCLAIFADESETRLVSLPETLPYDLALGHHFNVKPLLPLLDRNRRFWLLALSAGRARLFSVTPFEITEVDLALAHRVVDTTAPGEPAADQGGSADETQAMEAPDSLLESLSDLVRTVEDRIGGDTAPVLLAAEPRIGGHFRKTVHLPGLLEEGLVLNPHAFSLRDLQQKALEAVRPQVRSQVNDVLEQIQARLGDAASNVAVRLEEILAAADEGRVDAVIVASDEALWGRYEPGSPITAHGHRVSGDEDLLNRAAVATMRNGGRSFSLPKTQIPRNSLAAATLRF</sequence>
<dbReference type="Pfam" id="PF18845">
    <property type="entry name" value="baeRF_family3"/>
    <property type="match status" value="1"/>
</dbReference>
<dbReference type="Proteomes" id="UP001201985">
    <property type="component" value="Unassembled WGS sequence"/>
</dbReference>
<comment type="caution">
    <text evidence="1">The sequence shown here is derived from an EMBL/GenBank/DDBJ whole genome shotgun (WGS) entry which is preliminary data.</text>
</comment>
<keyword evidence="2" id="KW-1185">Reference proteome</keyword>
<gene>
    <name evidence="1" type="ORF">MON41_19665</name>
</gene>
<evidence type="ECO:0000313" key="1">
    <source>
        <dbReference type="EMBL" id="MCI0755888.1"/>
    </source>
</evidence>
<reference evidence="1 2" key="1">
    <citation type="submission" date="2022-03" db="EMBL/GenBank/DDBJ databases">
        <title>Complete genome analysis of Roseomonas KG 17.1 : a prolific producer of plant growth promoters.</title>
        <authorList>
            <person name="Saadouli I."/>
            <person name="Najjari A."/>
            <person name="Mosbah A."/>
            <person name="Ouzari H.I."/>
        </authorList>
    </citation>
    <scope>NUCLEOTIDE SEQUENCE [LARGE SCALE GENOMIC DNA]</scope>
    <source>
        <strain evidence="1 2">KG17-1</strain>
    </source>
</reference>
<dbReference type="EMBL" id="JALBUU010000079">
    <property type="protein sequence ID" value="MCI0755888.1"/>
    <property type="molecule type" value="Genomic_DNA"/>
</dbReference>
<accession>A0ABS9WA72</accession>
<organism evidence="1 2">
    <name type="scientific">Teichococcus vastitatis</name>
    <dbReference type="NCBI Taxonomy" id="2307076"/>
    <lineage>
        <taxon>Bacteria</taxon>
        <taxon>Pseudomonadati</taxon>
        <taxon>Pseudomonadota</taxon>
        <taxon>Alphaproteobacteria</taxon>
        <taxon>Acetobacterales</taxon>
        <taxon>Roseomonadaceae</taxon>
        <taxon>Roseomonas</taxon>
    </lineage>
</organism>
<evidence type="ECO:0000313" key="2">
    <source>
        <dbReference type="Proteomes" id="UP001201985"/>
    </source>
</evidence>
<protein>
    <submittedName>
        <fullName evidence="1">Uncharacterized protein</fullName>
    </submittedName>
</protein>
<dbReference type="RefSeq" id="WP_241793690.1">
    <property type="nucleotide sequence ID" value="NZ_JALBUU010000079.1"/>
</dbReference>
<proteinExistence type="predicted"/>